<dbReference type="InterPro" id="IPR010618">
    <property type="entry name" value="RPF"/>
</dbReference>
<dbReference type="Gene3D" id="1.10.530.10">
    <property type="match status" value="1"/>
</dbReference>
<dbReference type="PROSITE" id="PS51257">
    <property type="entry name" value="PROKAR_LIPOPROTEIN"/>
    <property type="match status" value="1"/>
</dbReference>
<keyword evidence="2" id="KW-0378">Hydrolase</keyword>
<evidence type="ECO:0000256" key="3">
    <source>
        <dbReference type="SAM" id="MobiDB-lite"/>
    </source>
</evidence>
<keyword evidence="4" id="KW-0732">Signal</keyword>
<evidence type="ECO:0000256" key="4">
    <source>
        <dbReference type="SAM" id="SignalP"/>
    </source>
</evidence>
<dbReference type="RefSeq" id="WP_282515286.1">
    <property type="nucleotide sequence ID" value="NZ_JASCIR010000020.1"/>
</dbReference>
<evidence type="ECO:0000313" key="7">
    <source>
        <dbReference type="Proteomes" id="UP001224661"/>
    </source>
</evidence>
<feature type="signal peptide" evidence="4">
    <location>
        <begin position="1"/>
        <end position="25"/>
    </location>
</feature>
<dbReference type="SMART" id="SM00257">
    <property type="entry name" value="LysM"/>
    <property type="match status" value="1"/>
</dbReference>
<evidence type="ECO:0000259" key="5">
    <source>
        <dbReference type="PROSITE" id="PS51782"/>
    </source>
</evidence>
<reference evidence="6 7" key="1">
    <citation type="submission" date="2023-05" db="EMBL/GenBank/DDBJ databases">
        <title>Draft genome sequence of Streptomyces sp. B-S-A8 isolated from a cave soil in Thailand.</title>
        <authorList>
            <person name="Chamroensaksri N."/>
            <person name="Muangham S."/>
        </authorList>
    </citation>
    <scope>NUCLEOTIDE SEQUENCE [LARGE SCALE GENOMIC DNA]</scope>
    <source>
        <strain evidence="6 7">B-S-A8</strain>
    </source>
</reference>
<evidence type="ECO:0000256" key="2">
    <source>
        <dbReference type="ARBA" id="ARBA00022801"/>
    </source>
</evidence>
<dbReference type="SUPFAM" id="SSF53955">
    <property type="entry name" value="Lysozyme-like"/>
    <property type="match status" value="1"/>
</dbReference>
<dbReference type="SUPFAM" id="SSF54106">
    <property type="entry name" value="LysM domain"/>
    <property type="match status" value="1"/>
</dbReference>
<proteinExistence type="inferred from homology"/>
<comment type="caution">
    <text evidence="6">The sequence shown here is derived from an EMBL/GenBank/DDBJ whole genome shotgun (WGS) entry which is preliminary data.</text>
</comment>
<feature type="compositionally biased region" description="Basic and acidic residues" evidence="3">
    <location>
        <begin position="35"/>
        <end position="45"/>
    </location>
</feature>
<keyword evidence="7" id="KW-1185">Reference proteome</keyword>
<dbReference type="Proteomes" id="UP001224661">
    <property type="component" value="Unassembled WGS sequence"/>
</dbReference>
<comment type="similarity">
    <text evidence="1">Belongs to the transglycosylase family. Rpf subfamily.</text>
</comment>
<dbReference type="Pfam" id="PF01476">
    <property type="entry name" value="LysM"/>
    <property type="match status" value="1"/>
</dbReference>
<dbReference type="Pfam" id="PF06737">
    <property type="entry name" value="Transglycosylas"/>
    <property type="match status" value="1"/>
</dbReference>
<evidence type="ECO:0000256" key="1">
    <source>
        <dbReference type="ARBA" id="ARBA00010830"/>
    </source>
</evidence>
<gene>
    <name evidence="6" type="ORF">QIS99_21975</name>
</gene>
<dbReference type="InterPro" id="IPR023346">
    <property type="entry name" value="Lysozyme-like_dom_sf"/>
</dbReference>
<sequence>MSHTRVWFVALAAALLACVPLTATAAEPSPPAGDPVRDPVGDPVREGTAGAPGAGAVGGPAVKKPRKCGPGKSPWTCLAECESSGRWDANTGNGFYGGLQFHQPTWREHGGLKYAPRADLATPEEQVKVAEKVLVSQGPGAWPECSKGLRFDQRIHEVAPGDTLSGIARRYHVKGGWQALYKANRKGVGADPDLISVGMLIVVPDLDAKGRRIRA</sequence>
<feature type="region of interest" description="Disordered" evidence="3">
    <location>
        <begin position="26"/>
        <end position="72"/>
    </location>
</feature>
<organism evidence="6 7">
    <name type="scientific">Streptomyces solicavernae</name>
    <dbReference type="NCBI Taxonomy" id="3043614"/>
    <lineage>
        <taxon>Bacteria</taxon>
        <taxon>Bacillati</taxon>
        <taxon>Actinomycetota</taxon>
        <taxon>Actinomycetes</taxon>
        <taxon>Kitasatosporales</taxon>
        <taxon>Streptomycetaceae</taxon>
        <taxon>Streptomyces</taxon>
    </lineage>
</organism>
<dbReference type="EMBL" id="JASCIR010000020">
    <property type="protein sequence ID" value="MDI3388840.1"/>
    <property type="molecule type" value="Genomic_DNA"/>
</dbReference>
<dbReference type="InterPro" id="IPR018392">
    <property type="entry name" value="LysM"/>
</dbReference>
<feature type="domain" description="LysM" evidence="5">
    <location>
        <begin position="154"/>
        <end position="203"/>
    </location>
</feature>
<dbReference type="PROSITE" id="PS51782">
    <property type="entry name" value="LYSM"/>
    <property type="match status" value="1"/>
</dbReference>
<dbReference type="CDD" id="cd13925">
    <property type="entry name" value="RPF"/>
    <property type="match status" value="1"/>
</dbReference>
<evidence type="ECO:0000313" key="6">
    <source>
        <dbReference type="EMBL" id="MDI3388840.1"/>
    </source>
</evidence>
<dbReference type="Gene3D" id="3.10.350.10">
    <property type="entry name" value="LysM domain"/>
    <property type="match status" value="1"/>
</dbReference>
<accession>A0ABT6RWR9</accession>
<dbReference type="CDD" id="cd00118">
    <property type="entry name" value="LysM"/>
    <property type="match status" value="1"/>
</dbReference>
<dbReference type="InterPro" id="IPR036779">
    <property type="entry name" value="LysM_dom_sf"/>
</dbReference>
<name>A0ABT6RWR9_9ACTN</name>
<feature type="chain" id="PRO_5047020325" evidence="4">
    <location>
        <begin position="26"/>
        <end position="215"/>
    </location>
</feature>
<protein>
    <submittedName>
        <fullName evidence="6">Transglycosylase family protein</fullName>
    </submittedName>
</protein>